<dbReference type="EMBL" id="CAJVPV010041468">
    <property type="protein sequence ID" value="CAG8762180.1"/>
    <property type="molecule type" value="Genomic_DNA"/>
</dbReference>
<organism evidence="4 5">
    <name type="scientific">Acaulospora morrowiae</name>
    <dbReference type="NCBI Taxonomy" id="94023"/>
    <lineage>
        <taxon>Eukaryota</taxon>
        <taxon>Fungi</taxon>
        <taxon>Fungi incertae sedis</taxon>
        <taxon>Mucoromycota</taxon>
        <taxon>Glomeromycotina</taxon>
        <taxon>Glomeromycetes</taxon>
        <taxon>Diversisporales</taxon>
        <taxon>Acaulosporaceae</taxon>
        <taxon>Acaulospora</taxon>
    </lineage>
</organism>
<dbReference type="InterPro" id="IPR050100">
    <property type="entry name" value="TRAFAC_GTPase_members"/>
</dbReference>
<keyword evidence="2" id="KW-0342">GTP-binding</keyword>
<dbReference type="PANTHER" id="PTHR23115">
    <property type="entry name" value="TRANSLATION FACTOR"/>
    <property type="match status" value="1"/>
</dbReference>
<dbReference type="GO" id="GO:0005525">
    <property type="term" value="F:GTP binding"/>
    <property type="evidence" value="ECO:0007669"/>
    <property type="project" value="UniProtKB-KW"/>
</dbReference>
<comment type="caution">
    <text evidence="4">The sequence shown here is derived from an EMBL/GenBank/DDBJ whole genome shotgun (WGS) entry which is preliminary data.</text>
</comment>
<proteinExistence type="predicted"/>
<dbReference type="Pfam" id="PF22594">
    <property type="entry name" value="GTP-eEF1A_C"/>
    <property type="match status" value="1"/>
</dbReference>
<sequence length="119" mass="13032">VGSVLCPPSNPVPITSHLRAQIVVFNVKIPITKGFPVILHRQSINEPANIIELISIVNKSTGAVLKKNPRHIPKFSTAIVEIKLSNRAIPFETFKESKEFGRIMLRKGGETIAAGVVQE</sequence>
<dbReference type="InterPro" id="IPR054696">
    <property type="entry name" value="GTP-eEF1A_C"/>
</dbReference>
<accession>A0A9N9J3I0</accession>
<feature type="non-terminal residue" evidence="4">
    <location>
        <position position="1"/>
    </location>
</feature>
<dbReference type="SUPFAM" id="SSF50465">
    <property type="entry name" value="EF-Tu/eEF-1alpha/eIF2-gamma C-terminal domain"/>
    <property type="match status" value="1"/>
</dbReference>
<dbReference type="Gene3D" id="2.40.30.10">
    <property type="entry name" value="Translation factors"/>
    <property type="match status" value="1"/>
</dbReference>
<evidence type="ECO:0000313" key="5">
    <source>
        <dbReference type="Proteomes" id="UP000789342"/>
    </source>
</evidence>
<dbReference type="OrthoDB" id="342024at2759"/>
<evidence type="ECO:0000313" key="4">
    <source>
        <dbReference type="EMBL" id="CAG8762180.1"/>
    </source>
</evidence>
<keyword evidence="1" id="KW-0547">Nucleotide-binding</keyword>
<dbReference type="CDD" id="cd04093">
    <property type="entry name" value="HBS1_C_III"/>
    <property type="match status" value="1"/>
</dbReference>
<feature type="domain" description="GTP-eEF1A C-terminal" evidence="3">
    <location>
        <begin position="18"/>
        <end position="118"/>
    </location>
</feature>
<reference evidence="4" key="1">
    <citation type="submission" date="2021-06" db="EMBL/GenBank/DDBJ databases">
        <authorList>
            <person name="Kallberg Y."/>
            <person name="Tangrot J."/>
            <person name="Rosling A."/>
        </authorList>
    </citation>
    <scope>NUCLEOTIDE SEQUENCE</scope>
    <source>
        <strain evidence="4">CL551</strain>
    </source>
</reference>
<keyword evidence="5" id="KW-1185">Reference proteome</keyword>
<protein>
    <submittedName>
        <fullName evidence="4">16329_t:CDS:1</fullName>
    </submittedName>
</protein>
<evidence type="ECO:0000256" key="2">
    <source>
        <dbReference type="ARBA" id="ARBA00023134"/>
    </source>
</evidence>
<gene>
    <name evidence="4" type="ORF">AMORRO_LOCUS16005</name>
</gene>
<feature type="non-terminal residue" evidence="4">
    <location>
        <position position="119"/>
    </location>
</feature>
<dbReference type="AlphaFoldDB" id="A0A9N9J3I0"/>
<dbReference type="FunFam" id="2.40.30.10:FF:000070">
    <property type="entry name" value="Translation elongation factor EF-1 subunit"/>
    <property type="match status" value="1"/>
</dbReference>
<dbReference type="InterPro" id="IPR009001">
    <property type="entry name" value="Transl_elong_EF1A/Init_IF2_C"/>
</dbReference>
<dbReference type="Proteomes" id="UP000789342">
    <property type="component" value="Unassembled WGS sequence"/>
</dbReference>
<evidence type="ECO:0000256" key="1">
    <source>
        <dbReference type="ARBA" id="ARBA00022741"/>
    </source>
</evidence>
<name>A0A9N9J3I0_9GLOM</name>
<evidence type="ECO:0000259" key="3">
    <source>
        <dbReference type="Pfam" id="PF22594"/>
    </source>
</evidence>